<evidence type="ECO:0000256" key="9">
    <source>
        <dbReference type="SAM" id="Phobius"/>
    </source>
</evidence>
<reference evidence="12" key="1">
    <citation type="submission" date="2022-10" db="EMBL/GenBank/DDBJ databases">
        <title>Host association and intracellularity evolved multiple times independently in the Rickettsiales.</title>
        <authorList>
            <person name="Castelli M."/>
            <person name="Nardi T."/>
            <person name="Gammuto L."/>
            <person name="Bellinzona G."/>
            <person name="Sabaneyeva E."/>
            <person name="Potekhin A."/>
            <person name="Serra V."/>
            <person name="Petroni G."/>
            <person name="Sassera D."/>
        </authorList>
    </citation>
    <scope>NUCLEOTIDE SEQUENCE [LARGE SCALE GENOMIC DNA]</scope>
    <source>
        <strain evidence="12">US_Bl 11III1</strain>
    </source>
</reference>
<keyword evidence="5" id="KW-0067">ATP-binding</keyword>
<dbReference type="RefSeq" id="WP_323722312.1">
    <property type="nucleotide sequence ID" value="NZ_CP110343.1"/>
</dbReference>
<protein>
    <submittedName>
        <fullName evidence="12">AprD family type I secretion system permease/ATPase</fullName>
    </submittedName>
</protein>
<dbReference type="PANTHER" id="PTHR43394">
    <property type="entry name" value="ATP-DEPENDENT PERMEASE MDL1, MITOCHONDRIAL"/>
    <property type="match status" value="1"/>
</dbReference>
<proteinExistence type="inferred from homology"/>
<feature type="domain" description="ABC transporter" evidence="10">
    <location>
        <begin position="332"/>
        <end position="565"/>
    </location>
</feature>
<feature type="transmembrane region" description="Helical" evidence="9">
    <location>
        <begin position="21"/>
        <end position="42"/>
    </location>
</feature>
<dbReference type="PROSITE" id="PS00211">
    <property type="entry name" value="ABC_TRANSPORTER_1"/>
    <property type="match status" value="1"/>
</dbReference>
<keyword evidence="7 9" id="KW-0472">Membrane</keyword>
<dbReference type="SUPFAM" id="SSF90123">
    <property type="entry name" value="ABC transporter transmembrane region"/>
    <property type="match status" value="1"/>
</dbReference>
<dbReference type="Gene3D" id="1.20.1560.10">
    <property type="entry name" value="ABC transporter type 1, transmembrane domain"/>
    <property type="match status" value="1"/>
</dbReference>
<evidence type="ECO:0000256" key="2">
    <source>
        <dbReference type="ARBA" id="ARBA00005417"/>
    </source>
</evidence>
<feature type="transmembrane region" description="Helical" evidence="9">
    <location>
        <begin position="160"/>
        <end position="176"/>
    </location>
</feature>
<dbReference type="Pfam" id="PF00005">
    <property type="entry name" value="ABC_tran"/>
    <property type="match status" value="1"/>
</dbReference>
<evidence type="ECO:0000259" key="11">
    <source>
        <dbReference type="PROSITE" id="PS50929"/>
    </source>
</evidence>
<dbReference type="Pfam" id="PF00664">
    <property type="entry name" value="ABC_membrane"/>
    <property type="match status" value="1"/>
</dbReference>
<feature type="transmembrane region" description="Helical" evidence="9">
    <location>
        <begin position="136"/>
        <end position="154"/>
    </location>
</feature>
<dbReference type="InterPro" id="IPR039421">
    <property type="entry name" value="Type_1_exporter"/>
</dbReference>
<evidence type="ECO:0000313" key="12">
    <source>
        <dbReference type="EMBL" id="WPX97656.1"/>
    </source>
</evidence>
<comment type="function">
    <text evidence="8">Part of an ABC transporter complex. Transmembrane domains (TMD) form a pore in the inner membrane and the ATP-binding domain (NBD) is responsible for energy generation.</text>
</comment>
<dbReference type="Gene3D" id="3.40.50.300">
    <property type="entry name" value="P-loop containing nucleotide triphosphate hydrolases"/>
    <property type="match status" value="1"/>
</dbReference>
<dbReference type="SMART" id="SM00382">
    <property type="entry name" value="AAA"/>
    <property type="match status" value="1"/>
</dbReference>
<dbReference type="PANTHER" id="PTHR43394:SF1">
    <property type="entry name" value="ATP-BINDING CASSETTE SUB-FAMILY B MEMBER 10, MITOCHONDRIAL"/>
    <property type="match status" value="1"/>
</dbReference>
<evidence type="ECO:0000256" key="7">
    <source>
        <dbReference type="ARBA" id="ARBA00023136"/>
    </source>
</evidence>
<dbReference type="InterPro" id="IPR003439">
    <property type="entry name" value="ABC_transporter-like_ATP-bd"/>
</dbReference>
<evidence type="ECO:0000259" key="10">
    <source>
        <dbReference type="PROSITE" id="PS50893"/>
    </source>
</evidence>
<dbReference type="PROSITE" id="PS50929">
    <property type="entry name" value="ABC_TM1F"/>
    <property type="match status" value="1"/>
</dbReference>
<evidence type="ECO:0000256" key="4">
    <source>
        <dbReference type="ARBA" id="ARBA00022741"/>
    </source>
</evidence>
<evidence type="ECO:0000256" key="8">
    <source>
        <dbReference type="ARBA" id="ARBA00024725"/>
    </source>
</evidence>
<name>A0ABZ0UNF9_9RICK</name>
<comment type="similarity">
    <text evidence="2">Belongs to the ABC transporter superfamily.</text>
</comment>
<evidence type="ECO:0000256" key="5">
    <source>
        <dbReference type="ARBA" id="ARBA00022840"/>
    </source>
</evidence>
<dbReference type="InterPro" id="IPR017871">
    <property type="entry name" value="ABC_transporter-like_CS"/>
</dbReference>
<evidence type="ECO:0000313" key="13">
    <source>
        <dbReference type="Proteomes" id="UP001325140"/>
    </source>
</evidence>
<evidence type="ECO:0000256" key="6">
    <source>
        <dbReference type="ARBA" id="ARBA00022989"/>
    </source>
</evidence>
<feature type="transmembrane region" description="Helical" evidence="9">
    <location>
        <begin position="248"/>
        <end position="266"/>
    </location>
</feature>
<dbReference type="Proteomes" id="UP001325140">
    <property type="component" value="Chromosome"/>
</dbReference>
<accession>A0ABZ0UNF9</accession>
<sequence>MINKNQNTDTPIRNALSAMRVMIWYAVLTSSASAALSVWISFFSLNVLDKAIPSGNLDTLGAFTFLVIVAYLVNSSITGGRAFVMSKMSSWFEYKIADSVLHNAIKTSLIAKGNAGSQSIRDLQTLCNYIASNAPVMLIDAPWALVFTIILFLIHPMMGTLALIGSIAIIVVGVINERYTKKLVEKYNENFIASMKYVDNLTRGAEVMESMGMSKRGVEIWHKINLKVNESRIDNSRRQTFAMEFSKLVRGILQVFTTLTGAYLVIRGEITSGAMITGSTLISKALEPWGNALNAVKNALNVKKAYERLNSGFKNFVRDEELMQMPATEGVISVENVYYAPYGSSAYFIKAINLHIKPGQVCALIGPSGSGKSTLLSIIAGAKEPGLGIVRIDGSDRKNLRKEDLGSSIGYLPQDVQLLSGTVKMNISRLDDNANYEDIIQASQIAGVHDMIARLPNGYDTDVGVDGSNLSGGQKQAIGLARAFYKTPQIVLLDEAEASLDDASRHNLITAIEVLKEQKATVVLVTHNPVMLQLADIVVVMRSGEIVMSGPYAEITKALQQKQKIQ</sequence>
<dbReference type="InterPro" id="IPR010128">
    <property type="entry name" value="ATPase_T1SS_PrtD-like"/>
</dbReference>
<dbReference type="InterPro" id="IPR003593">
    <property type="entry name" value="AAA+_ATPase"/>
</dbReference>
<organism evidence="12 13">
    <name type="scientific">Candidatus Fokinia crypta</name>
    <dbReference type="NCBI Taxonomy" id="1920990"/>
    <lineage>
        <taxon>Bacteria</taxon>
        <taxon>Pseudomonadati</taxon>
        <taxon>Pseudomonadota</taxon>
        <taxon>Alphaproteobacteria</taxon>
        <taxon>Rickettsiales</taxon>
        <taxon>Candidatus Midichloriaceae</taxon>
        <taxon>Candidatus Fokinia</taxon>
    </lineage>
</organism>
<keyword evidence="4" id="KW-0547">Nucleotide-binding</keyword>
<keyword evidence="6 9" id="KW-1133">Transmembrane helix</keyword>
<keyword evidence="3 9" id="KW-0812">Transmembrane</keyword>
<dbReference type="NCBIfam" id="TIGR01842">
    <property type="entry name" value="type_I_sec_PrtD"/>
    <property type="match status" value="1"/>
</dbReference>
<feature type="domain" description="ABC transmembrane type-1" evidence="11">
    <location>
        <begin position="26"/>
        <end position="301"/>
    </location>
</feature>
<evidence type="ECO:0000256" key="3">
    <source>
        <dbReference type="ARBA" id="ARBA00022692"/>
    </source>
</evidence>
<evidence type="ECO:0000256" key="1">
    <source>
        <dbReference type="ARBA" id="ARBA00004651"/>
    </source>
</evidence>
<comment type="subcellular location">
    <subcellularLocation>
        <location evidence="1">Cell membrane</location>
        <topology evidence="1">Multi-pass membrane protein</topology>
    </subcellularLocation>
</comment>
<gene>
    <name evidence="12" type="ORF">Fokcrypt_00165</name>
</gene>
<dbReference type="SUPFAM" id="SSF52540">
    <property type="entry name" value="P-loop containing nucleoside triphosphate hydrolases"/>
    <property type="match status" value="1"/>
</dbReference>
<dbReference type="InterPro" id="IPR027417">
    <property type="entry name" value="P-loop_NTPase"/>
</dbReference>
<dbReference type="InterPro" id="IPR036640">
    <property type="entry name" value="ABC1_TM_sf"/>
</dbReference>
<keyword evidence="13" id="KW-1185">Reference proteome</keyword>
<dbReference type="InterPro" id="IPR011527">
    <property type="entry name" value="ABC1_TM_dom"/>
</dbReference>
<dbReference type="EMBL" id="CP110343">
    <property type="protein sequence ID" value="WPX97656.1"/>
    <property type="molecule type" value="Genomic_DNA"/>
</dbReference>
<dbReference type="PROSITE" id="PS50893">
    <property type="entry name" value="ABC_TRANSPORTER_2"/>
    <property type="match status" value="1"/>
</dbReference>
<feature type="transmembrane region" description="Helical" evidence="9">
    <location>
        <begin position="62"/>
        <end position="84"/>
    </location>
</feature>